<accession>A0A1I2W3K9</accession>
<organism evidence="2 3">
    <name type="scientific">Neptunomonas qingdaonensis</name>
    <dbReference type="NCBI Taxonomy" id="1045558"/>
    <lineage>
        <taxon>Bacteria</taxon>
        <taxon>Pseudomonadati</taxon>
        <taxon>Pseudomonadota</taxon>
        <taxon>Gammaproteobacteria</taxon>
        <taxon>Oceanospirillales</taxon>
        <taxon>Oceanospirillaceae</taxon>
        <taxon>Neptunomonas</taxon>
    </lineage>
</organism>
<dbReference type="OrthoDB" id="6089841at2"/>
<feature type="signal peptide" evidence="1">
    <location>
        <begin position="1"/>
        <end position="19"/>
    </location>
</feature>
<keyword evidence="1" id="KW-0732">Signal</keyword>
<dbReference type="Proteomes" id="UP000198623">
    <property type="component" value="Unassembled WGS sequence"/>
</dbReference>
<dbReference type="AlphaFoldDB" id="A0A1I2W3K9"/>
<sequence>MKKLITMMAIVLLPNVAMAETYDEVFEMNRAMYGKGHTFSWEGKEYSTNHPEEIEASVEATKENADALIAKAKAENEAAAKVGFEWKLTKGIIKDAEAASAEGDYSKALTLAAQAKYHARLGVQQQIDAEKNWHLSVPQ</sequence>
<reference evidence="3" key="1">
    <citation type="submission" date="2016-10" db="EMBL/GenBank/DDBJ databases">
        <authorList>
            <person name="Varghese N."/>
            <person name="Submissions S."/>
        </authorList>
    </citation>
    <scope>NUCLEOTIDE SEQUENCE [LARGE SCALE GENOMIC DNA]</scope>
    <source>
        <strain evidence="3">CGMCC 1.10971</strain>
    </source>
</reference>
<gene>
    <name evidence="2" type="ORF">SAMN05216175_12148</name>
</gene>
<evidence type="ECO:0008006" key="4">
    <source>
        <dbReference type="Google" id="ProtNLM"/>
    </source>
</evidence>
<dbReference type="EMBL" id="FOOU01000021">
    <property type="protein sequence ID" value="SFG95217.1"/>
    <property type="molecule type" value="Genomic_DNA"/>
</dbReference>
<keyword evidence="3" id="KW-1185">Reference proteome</keyword>
<protein>
    <recommendedName>
        <fullName evidence="4">DUF4398 domain-containing protein</fullName>
    </recommendedName>
</protein>
<proteinExistence type="predicted"/>
<dbReference type="STRING" id="1045558.SAMN05216175_12148"/>
<dbReference type="RefSeq" id="WP_090730754.1">
    <property type="nucleotide sequence ID" value="NZ_FOOU01000021.1"/>
</dbReference>
<name>A0A1I2W3K9_9GAMM</name>
<evidence type="ECO:0000313" key="3">
    <source>
        <dbReference type="Proteomes" id="UP000198623"/>
    </source>
</evidence>
<evidence type="ECO:0000313" key="2">
    <source>
        <dbReference type="EMBL" id="SFG95217.1"/>
    </source>
</evidence>
<evidence type="ECO:0000256" key="1">
    <source>
        <dbReference type="SAM" id="SignalP"/>
    </source>
</evidence>
<feature type="chain" id="PRO_5011670184" description="DUF4398 domain-containing protein" evidence="1">
    <location>
        <begin position="20"/>
        <end position="139"/>
    </location>
</feature>